<feature type="transmembrane region" description="Helical" evidence="1">
    <location>
        <begin position="12"/>
        <end position="33"/>
    </location>
</feature>
<keyword evidence="1" id="KW-0472">Membrane</keyword>
<reference evidence="2" key="4">
    <citation type="submission" date="2019-03" db="UniProtKB">
        <authorList>
            <consortium name="EnsemblPlants"/>
        </authorList>
    </citation>
    <scope>IDENTIFICATION</scope>
</reference>
<name>A0A453LAT2_AEGTS</name>
<reference evidence="2" key="3">
    <citation type="journal article" date="2017" name="Nature">
        <title>Genome sequence of the progenitor of the wheat D genome Aegilops tauschii.</title>
        <authorList>
            <person name="Luo M.C."/>
            <person name="Gu Y.Q."/>
            <person name="Puiu D."/>
            <person name="Wang H."/>
            <person name="Twardziok S.O."/>
            <person name="Deal K.R."/>
            <person name="Huo N."/>
            <person name="Zhu T."/>
            <person name="Wang L."/>
            <person name="Wang Y."/>
            <person name="McGuire P.E."/>
            <person name="Liu S."/>
            <person name="Long H."/>
            <person name="Ramasamy R.K."/>
            <person name="Rodriguez J.C."/>
            <person name="Van S.L."/>
            <person name="Yuan L."/>
            <person name="Wang Z."/>
            <person name="Xia Z."/>
            <person name="Xiao L."/>
            <person name="Anderson O.D."/>
            <person name="Ouyang S."/>
            <person name="Liang Y."/>
            <person name="Zimin A.V."/>
            <person name="Pertea G."/>
            <person name="Qi P."/>
            <person name="Bennetzen J.L."/>
            <person name="Dai X."/>
            <person name="Dawson M.W."/>
            <person name="Muller H.G."/>
            <person name="Kugler K."/>
            <person name="Rivarola-Duarte L."/>
            <person name="Spannagl M."/>
            <person name="Mayer K.F.X."/>
            <person name="Lu F.H."/>
            <person name="Bevan M.W."/>
            <person name="Leroy P."/>
            <person name="Li P."/>
            <person name="You F.M."/>
            <person name="Sun Q."/>
            <person name="Liu Z."/>
            <person name="Lyons E."/>
            <person name="Wicker T."/>
            <person name="Salzberg S.L."/>
            <person name="Devos K.M."/>
            <person name="Dvorak J."/>
        </authorList>
    </citation>
    <scope>NUCLEOTIDE SEQUENCE [LARGE SCALE GENOMIC DNA]</scope>
    <source>
        <strain evidence="2">cv. AL8/78</strain>
    </source>
</reference>
<sequence>GRSIYRIQFSVYFLRIYLVSLVQTCSTSTYLFLDLPCKQFRALSDQFYRTREHHRFVRQQVVNQQSHMYKKQSASVHARALKKGSGGDADGRREVRGLGGVVAADVRRGEAAARHLPLVPQHMGCGARVRWLPPSTGGVARGRHRPGPA</sequence>
<evidence type="ECO:0000313" key="2">
    <source>
        <dbReference type="EnsemblPlants" id="AET5Gv20690800.3"/>
    </source>
</evidence>
<keyword evidence="3" id="KW-1185">Reference proteome</keyword>
<accession>A0A453LAT2</accession>
<keyword evidence="1" id="KW-1133">Transmembrane helix</keyword>
<dbReference type="Gene3D" id="6.10.20.180">
    <property type="match status" value="1"/>
</dbReference>
<evidence type="ECO:0000256" key="1">
    <source>
        <dbReference type="SAM" id="Phobius"/>
    </source>
</evidence>
<protein>
    <submittedName>
        <fullName evidence="2">Uncharacterized protein</fullName>
    </submittedName>
</protein>
<dbReference type="Proteomes" id="UP000015105">
    <property type="component" value="Chromosome 5D"/>
</dbReference>
<proteinExistence type="predicted"/>
<organism evidence="2 3">
    <name type="scientific">Aegilops tauschii subsp. strangulata</name>
    <name type="common">Goatgrass</name>
    <dbReference type="NCBI Taxonomy" id="200361"/>
    <lineage>
        <taxon>Eukaryota</taxon>
        <taxon>Viridiplantae</taxon>
        <taxon>Streptophyta</taxon>
        <taxon>Embryophyta</taxon>
        <taxon>Tracheophyta</taxon>
        <taxon>Spermatophyta</taxon>
        <taxon>Magnoliopsida</taxon>
        <taxon>Liliopsida</taxon>
        <taxon>Poales</taxon>
        <taxon>Poaceae</taxon>
        <taxon>BOP clade</taxon>
        <taxon>Pooideae</taxon>
        <taxon>Triticodae</taxon>
        <taxon>Triticeae</taxon>
        <taxon>Triticinae</taxon>
        <taxon>Aegilops</taxon>
    </lineage>
</organism>
<reference evidence="3" key="2">
    <citation type="journal article" date="2017" name="Nat. Plants">
        <title>The Aegilops tauschii genome reveals multiple impacts of transposons.</title>
        <authorList>
            <person name="Zhao G."/>
            <person name="Zou C."/>
            <person name="Li K."/>
            <person name="Wang K."/>
            <person name="Li T."/>
            <person name="Gao L."/>
            <person name="Zhang X."/>
            <person name="Wang H."/>
            <person name="Yang Z."/>
            <person name="Liu X."/>
            <person name="Jiang W."/>
            <person name="Mao L."/>
            <person name="Kong X."/>
            <person name="Jiao Y."/>
            <person name="Jia J."/>
        </authorList>
    </citation>
    <scope>NUCLEOTIDE SEQUENCE [LARGE SCALE GENOMIC DNA]</scope>
    <source>
        <strain evidence="3">cv. AL8/78</strain>
    </source>
</reference>
<keyword evidence="1" id="KW-0812">Transmembrane</keyword>
<dbReference type="AlphaFoldDB" id="A0A453LAT2"/>
<reference evidence="3" key="1">
    <citation type="journal article" date="2014" name="Science">
        <title>Ancient hybridizations among the ancestral genomes of bread wheat.</title>
        <authorList>
            <consortium name="International Wheat Genome Sequencing Consortium,"/>
            <person name="Marcussen T."/>
            <person name="Sandve S.R."/>
            <person name="Heier L."/>
            <person name="Spannagl M."/>
            <person name="Pfeifer M."/>
            <person name="Jakobsen K.S."/>
            <person name="Wulff B.B."/>
            <person name="Steuernagel B."/>
            <person name="Mayer K.F."/>
            <person name="Olsen O.A."/>
        </authorList>
    </citation>
    <scope>NUCLEOTIDE SEQUENCE [LARGE SCALE GENOMIC DNA]</scope>
    <source>
        <strain evidence="3">cv. AL8/78</strain>
    </source>
</reference>
<reference evidence="2" key="5">
    <citation type="journal article" date="2021" name="G3 (Bethesda)">
        <title>Aegilops tauschii genome assembly Aet v5.0 features greater sequence contiguity and improved annotation.</title>
        <authorList>
            <person name="Wang L."/>
            <person name="Zhu T."/>
            <person name="Rodriguez J.C."/>
            <person name="Deal K.R."/>
            <person name="Dubcovsky J."/>
            <person name="McGuire P.E."/>
            <person name="Lux T."/>
            <person name="Spannagl M."/>
            <person name="Mayer K.F.X."/>
            <person name="Baldrich P."/>
            <person name="Meyers B.C."/>
            <person name="Huo N."/>
            <person name="Gu Y.Q."/>
            <person name="Zhou H."/>
            <person name="Devos K.M."/>
            <person name="Bennetzen J.L."/>
            <person name="Unver T."/>
            <person name="Budak H."/>
            <person name="Gulick P.J."/>
            <person name="Galiba G."/>
            <person name="Kalapos B."/>
            <person name="Nelson D.R."/>
            <person name="Li P."/>
            <person name="You F.M."/>
            <person name="Luo M.C."/>
            <person name="Dvorak J."/>
        </authorList>
    </citation>
    <scope>NUCLEOTIDE SEQUENCE [LARGE SCALE GENOMIC DNA]</scope>
    <source>
        <strain evidence="2">cv. AL8/78</strain>
    </source>
</reference>
<dbReference type="EnsemblPlants" id="AET5Gv20690800.3">
    <property type="protein sequence ID" value="AET5Gv20690800.3"/>
    <property type="gene ID" value="AET5Gv20690800"/>
</dbReference>
<dbReference type="Gramene" id="AET5Gv20690800.3">
    <property type="protein sequence ID" value="AET5Gv20690800.3"/>
    <property type="gene ID" value="AET5Gv20690800"/>
</dbReference>
<evidence type="ECO:0000313" key="3">
    <source>
        <dbReference type="Proteomes" id="UP000015105"/>
    </source>
</evidence>